<feature type="compositionally biased region" description="Basic and acidic residues" evidence="1">
    <location>
        <begin position="273"/>
        <end position="290"/>
    </location>
</feature>
<dbReference type="PANTHER" id="PTHR33418">
    <property type="entry name" value="HELICASE-ASSOCIATED"/>
    <property type="match status" value="1"/>
</dbReference>
<gene>
    <name evidence="3" type="ORF">CTEN210_14723</name>
</gene>
<feature type="compositionally biased region" description="Basic and acidic residues" evidence="1">
    <location>
        <begin position="104"/>
        <end position="118"/>
    </location>
</feature>
<feature type="compositionally biased region" description="Basic and acidic residues" evidence="1">
    <location>
        <begin position="78"/>
        <end position="92"/>
    </location>
</feature>
<organism evidence="3 4">
    <name type="scientific">Chaetoceros tenuissimus</name>
    <dbReference type="NCBI Taxonomy" id="426638"/>
    <lineage>
        <taxon>Eukaryota</taxon>
        <taxon>Sar</taxon>
        <taxon>Stramenopiles</taxon>
        <taxon>Ochrophyta</taxon>
        <taxon>Bacillariophyta</taxon>
        <taxon>Coscinodiscophyceae</taxon>
        <taxon>Chaetocerotophycidae</taxon>
        <taxon>Chaetocerotales</taxon>
        <taxon>Chaetocerotaceae</taxon>
        <taxon>Chaetoceros</taxon>
    </lineage>
</organism>
<feature type="region of interest" description="Disordered" evidence="1">
    <location>
        <begin position="318"/>
        <end position="375"/>
    </location>
</feature>
<protein>
    <recommendedName>
        <fullName evidence="2">Helicase-associated domain-containing protein</fullName>
    </recommendedName>
</protein>
<feature type="domain" description="Helicase-associated" evidence="2">
    <location>
        <begin position="609"/>
        <end position="676"/>
    </location>
</feature>
<evidence type="ECO:0000313" key="4">
    <source>
        <dbReference type="Proteomes" id="UP001054902"/>
    </source>
</evidence>
<feature type="region of interest" description="Disordered" evidence="1">
    <location>
        <begin position="448"/>
        <end position="511"/>
    </location>
</feature>
<dbReference type="Proteomes" id="UP001054902">
    <property type="component" value="Unassembled WGS sequence"/>
</dbReference>
<dbReference type="InterPro" id="IPR005114">
    <property type="entry name" value="Helicase_assoc"/>
</dbReference>
<sequence length="682" mass="77074">MSVNNHKPTAPHDAEDTHAGNIITHSPVQVDVDQAMEGTEPSVTSEYLRKESKETSHNMNSHQQTMSSVDDVQIESVTEIKTETDRAQDESRAGGYTAHNSSSEAREDATDEERHVHAQEGLLELAPRPSPHVAEDRSQFHSPPVAYPYHRVHSGHPAAYSASPSRHYSQQDHQQWQYYNPRDTPYQPYSQHSPPTASSGEYPGYGYPYPGYYSHAHYYPGYYDHYHRSPVQRSPVNLTGYPTHHDDAIYASPYRSPQKQAEHAHVEEKIDNVNEHGKRPLEQEDRKNDCQDSPGHNSVEKNVLEAASALIASATPDGRSKKLRFTEPPVSGTKENTDTDETLDAYQEATSDELPGSNADASPGENGNGTSLTPLKPLGAIYNNSGTDDADVQSMYALPSPEKVLAPPSHEQDSAAKYNYHHHGWYGPPPPTSHHPYHGYNYSMPTPPPHQHYTMPPPSVTHGFHSATKPHTSHHPASSQPPPSSRKTQTTPHEQQNGNSKFVTPSEVPKSNGAYSKIVQSEGKLTERKIQQNKAWFQKLEQLKEFKAKHGHCNVPQKYEPNQPLGTWVNKQRMEHKLLLDGHKSSMTKERMEKLEAVGFKWAKRKGSHTWHEKYQKLLKYKEKHGDCLIPTKYSKDMALGRWVSTQREQYRLYMTNDPRTKITREKIAMLTAAGFVWRLQF</sequence>
<feature type="compositionally biased region" description="Polar residues" evidence="1">
    <location>
        <begin position="162"/>
        <end position="173"/>
    </location>
</feature>
<accession>A0AAD3HC07</accession>
<dbReference type="EMBL" id="BLLK01000061">
    <property type="protein sequence ID" value="GFH58247.1"/>
    <property type="molecule type" value="Genomic_DNA"/>
</dbReference>
<dbReference type="Gene3D" id="6.10.140.530">
    <property type="match status" value="2"/>
</dbReference>
<feature type="compositionally biased region" description="Pro residues" evidence="1">
    <location>
        <begin position="448"/>
        <end position="459"/>
    </location>
</feature>
<feature type="compositionally biased region" description="Basic and acidic residues" evidence="1">
    <location>
        <begin position="47"/>
        <end position="56"/>
    </location>
</feature>
<feature type="compositionally biased region" description="Polar residues" evidence="1">
    <location>
        <begin position="57"/>
        <end position="70"/>
    </location>
</feature>
<proteinExistence type="predicted"/>
<feature type="region of interest" description="Disordered" evidence="1">
    <location>
        <begin position="273"/>
        <end position="298"/>
    </location>
</feature>
<evidence type="ECO:0000256" key="1">
    <source>
        <dbReference type="SAM" id="MobiDB-lite"/>
    </source>
</evidence>
<name>A0AAD3HC07_9STRA</name>
<feature type="domain" description="Helicase-associated" evidence="2">
    <location>
        <begin position="533"/>
        <end position="600"/>
    </location>
</feature>
<feature type="compositionally biased region" description="Polar residues" evidence="1">
    <location>
        <begin position="486"/>
        <end position="503"/>
    </location>
</feature>
<dbReference type="Pfam" id="PF03457">
    <property type="entry name" value="HA"/>
    <property type="match status" value="2"/>
</dbReference>
<evidence type="ECO:0000313" key="3">
    <source>
        <dbReference type="EMBL" id="GFH58247.1"/>
    </source>
</evidence>
<comment type="caution">
    <text evidence="3">The sequence shown here is derived from an EMBL/GenBank/DDBJ whole genome shotgun (WGS) entry which is preliminary data.</text>
</comment>
<dbReference type="AlphaFoldDB" id="A0AAD3HC07"/>
<feature type="region of interest" description="Disordered" evidence="1">
    <location>
        <begin position="1"/>
        <end position="173"/>
    </location>
</feature>
<evidence type="ECO:0000259" key="2">
    <source>
        <dbReference type="Pfam" id="PF03457"/>
    </source>
</evidence>
<reference evidence="3 4" key="1">
    <citation type="journal article" date="2021" name="Sci. Rep.">
        <title>The genome of the diatom Chaetoceros tenuissimus carries an ancient integrated fragment of an extant virus.</title>
        <authorList>
            <person name="Hongo Y."/>
            <person name="Kimura K."/>
            <person name="Takaki Y."/>
            <person name="Yoshida Y."/>
            <person name="Baba S."/>
            <person name="Kobayashi G."/>
            <person name="Nagasaki K."/>
            <person name="Hano T."/>
            <person name="Tomaru Y."/>
        </authorList>
    </citation>
    <scope>NUCLEOTIDE SEQUENCE [LARGE SCALE GENOMIC DNA]</scope>
    <source>
        <strain evidence="3 4">NIES-3715</strain>
    </source>
</reference>
<dbReference type="PANTHER" id="PTHR33418:SF1">
    <property type="entry name" value="HELICASE-ASSOCIATED DOMAIN-CONTAINING PROTEIN"/>
    <property type="match status" value="1"/>
</dbReference>
<keyword evidence="4" id="KW-1185">Reference proteome</keyword>